<evidence type="ECO:0000256" key="4">
    <source>
        <dbReference type="ARBA" id="ARBA00022832"/>
    </source>
</evidence>
<comment type="subcellular location">
    <subcellularLocation>
        <location evidence="8">Cytoplasm</location>
    </subcellularLocation>
</comment>
<evidence type="ECO:0000256" key="7">
    <source>
        <dbReference type="ARBA" id="ARBA00023160"/>
    </source>
</evidence>
<keyword evidence="1 8" id="KW-0444">Lipid biosynthesis</keyword>
<dbReference type="EMBL" id="JAMOKX010000002">
    <property type="protein sequence ID" value="MCL9819256.1"/>
    <property type="molecule type" value="Genomic_DNA"/>
</dbReference>
<comment type="function">
    <text evidence="8">Transfers the 4'-phosphopantetheine moiety from coenzyme A to a Ser of acyl-carrier-protein.</text>
</comment>
<evidence type="ECO:0000256" key="5">
    <source>
        <dbReference type="ARBA" id="ARBA00022842"/>
    </source>
</evidence>
<comment type="catalytic activity">
    <reaction evidence="8">
        <text>apo-[ACP] + CoA = holo-[ACP] + adenosine 3',5'-bisphosphate + H(+)</text>
        <dbReference type="Rhea" id="RHEA:12068"/>
        <dbReference type="Rhea" id="RHEA-COMP:9685"/>
        <dbReference type="Rhea" id="RHEA-COMP:9690"/>
        <dbReference type="ChEBI" id="CHEBI:15378"/>
        <dbReference type="ChEBI" id="CHEBI:29999"/>
        <dbReference type="ChEBI" id="CHEBI:57287"/>
        <dbReference type="ChEBI" id="CHEBI:58343"/>
        <dbReference type="ChEBI" id="CHEBI:64479"/>
        <dbReference type="EC" id="2.7.8.7"/>
    </reaction>
</comment>
<keyword evidence="11" id="KW-1185">Reference proteome</keyword>
<dbReference type="SUPFAM" id="SSF56214">
    <property type="entry name" value="4'-phosphopantetheinyl transferase"/>
    <property type="match status" value="1"/>
</dbReference>
<dbReference type="InterPro" id="IPR002582">
    <property type="entry name" value="ACPS"/>
</dbReference>
<keyword evidence="8" id="KW-0963">Cytoplasm</keyword>
<evidence type="ECO:0000256" key="1">
    <source>
        <dbReference type="ARBA" id="ARBA00022516"/>
    </source>
</evidence>
<dbReference type="InterPro" id="IPR004568">
    <property type="entry name" value="Ppantetheine-prot_Trfase_dom"/>
</dbReference>
<feature type="binding site" evidence="8">
    <location>
        <position position="52"/>
    </location>
    <ligand>
        <name>Mg(2+)</name>
        <dbReference type="ChEBI" id="CHEBI:18420"/>
    </ligand>
</feature>
<accession>A0ABT0TTJ3</accession>
<keyword evidence="3 8" id="KW-0479">Metal-binding</keyword>
<evidence type="ECO:0000256" key="3">
    <source>
        <dbReference type="ARBA" id="ARBA00022723"/>
    </source>
</evidence>
<gene>
    <name evidence="8 10" type="primary">acpS</name>
    <name evidence="10" type="ORF">NCR95_03580</name>
</gene>
<proteinExistence type="inferred from homology"/>
<name>A0ABT0TTJ3_9HELI</name>
<feature type="binding site" evidence="8">
    <location>
        <position position="7"/>
    </location>
    <ligand>
        <name>Mg(2+)</name>
        <dbReference type="ChEBI" id="CHEBI:18420"/>
    </ligand>
</feature>
<dbReference type="Pfam" id="PF01648">
    <property type="entry name" value="ACPS"/>
    <property type="match status" value="1"/>
</dbReference>
<dbReference type="HAMAP" id="MF_00101">
    <property type="entry name" value="AcpS"/>
    <property type="match status" value="1"/>
</dbReference>
<keyword evidence="7 8" id="KW-0275">Fatty acid biosynthesis</keyword>
<evidence type="ECO:0000259" key="9">
    <source>
        <dbReference type="Pfam" id="PF01648"/>
    </source>
</evidence>
<dbReference type="GO" id="GO:0008897">
    <property type="term" value="F:holo-[acyl-carrier-protein] synthase activity"/>
    <property type="evidence" value="ECO:0007669"/>
    <property type="project" value="UniProtKB-EC"/>
</dbReference>
<evidence type="ECO:0000256" key="2">
    <source>
        <dbReference type="ARBA" id="ARBA00022679"/>
    </source>
</evidence>
<comment type="cofactor">
    <cofactor evidence="8">
        <name>Mg(2+)</name>
        <dbReference type="ChEBI" id="CHEBI:18420"/>
    </cofactor>
</comment>
<sequence>MFEVGVDLVSIARIEAFLQKFNHKGLARFLNSEEIKLAKTPQTIAGFWAAKEACSKALKCGISKELNFHDMIISKDKKGAPLLTLTKDKMKYFNLHSLSLSISHDSGFAIAVVAAIFKIKET</sequence>
<keyword evidence="2 8" id="KW-0808">Transferase</keyword>
<dbReference type="Gene3D" id="3.90.470.20">
    <property type="entry name" value="4'-phosphopantetheinyl transferase domain"/>
    <property type="match status" value="1"/>
</dbReference>
<dbReference type="RefSeq" id="WP_112057722.1">
    <property type="nucleotide sequence ID" value="NZ_JAMOKV010000002.1"/>
</dbReference>
<organism evidence="10 11">
    <name type="scientific">Helicobacter colisuis</name>
    <dbReference type="NCBI Taxonomy" id="2949739"/>
    <lineage>
        <taxon>Bacteria</taxon>
        <taxon>Pseudomonadati</taxon>
        <taxon>Campylobacterota</taxon>
        <taxon>Epsilonproteobacteria</taxon>
        <taxon>Campylobacterales</taxon>
        <taxon>Helicobacteraceae</taxon>
        <taxon>Helicobacter</taxon>
    </lineage>
</organism>
<evidence type="ECO:0000256" key="6">
    <source>
        <dbReference type="ARBA" id="ARBA00023098"/>
    </source>
</evidence>
<dbReference type="NCBIfam" id="TIGR00556">
    <property type="entry name" value="pantethn_trn"/>
    <property type="match status" value="1"/>
</dbReference>
<reference evidence="10" key="1">
    <citation type="submission" date="2022-06" db="EMBL/GenBank/DDBJ databases">
        <title>Helicobacter colisuis sp. nov.</title>
        <authorList>
            <person name="Papic B."/>
            <person name="Gruntar I."/>
        </authorList>
    </citation>
    <scope>NUCLEOTIDE SEQUENCE</scope>
    <source>
        <strain evidence="10">11154-15</strain>
    </source>
</reference>
<dbReference type="NCBIfam" id="TIGR00516">
    <property type="entry name" value="acpS"/>
    <property type="match status" value="1"/>
</dbReference>
<dbReference type="EC" id="2.7.8.7" evidence="8"/>
<dbReference type="InterPro" id="IPR037143">
    <property type="entry name" value="4-PPantetheinyl_Trfase_dom_sf"/>
</dbReference>
<keyword evidence="6 8" id="KW-0443">Lipid metabolism</keyword>
<dbReference type="Proteomes" id="UP001057522">
    <property type="component" value="Unassembled WGS sequence"/>
</dbReference>
<protein>
    <recommendedName>
        <fullName evidence="8">Holo-[acyl-carrier-protein] synthase</fullName>
        <shortName evidence="8">Holo-ACP synthase</shortName>
        <ecNumber evidence="8">2.7.8.7</ecNumber>
    </recommendedName>
    <alternativeName>
        <fullName evidence="8">4'-phosphopantetheinyl transferase AcpS</fullName>
    </alternativeName>
</protein>
<comment type="caution">
    <text evidence="10">The sequence shown here is derived from an EMBL/GenBank/DDBJ whole genome shotgun (WGS) entry which is preliminary data.</text>
</comment>
<evidence type="ECO:0000256" key="8">
    <source>
        <dbReference type="HAMAP-Rule" id="MF_00101"/>
    </source>
</evidence>
<feature type="domain" description="4'-phosphopantetheinyl transferase" evidence="9">
    <location>
        <begin position="4"/>
        <end position="112"/>
    </location>
</feature>
<keyword evidence="5 8" id="KW-0460">Magnesium</keyword>
<comment type="similarity">
    <text evidence="8">Belongs to the P-Pant transferase superfamily. AcpS family.</text>
</comment>
<keyword evidence="4 8" id="KW-0276">Fatty acid metabolism</keyword>
<evidence type="ECO:0000313" key="11">
    <source>
        <dbReference type="Proteomes" id="UP001057522"/>
    </source>
</evidence>
<dbReference type="InterPro" id="IPR008278">
    <property type="entry name" value="4-PPantetheinyl_Trfase_dom"/>
</dbReference>
<evidence type="ECO:0000313" key="10">
    <source>
        <dbReference type="EMBL" id="MCL9819256.1"/>
    </source>
</evidence>